<proteinExistence type="predicted"/>
<dbReference type="AlphaFoldDB" id="A0A2P2NB15"/>
<protein>
    <submittedName>
        <fullName evidence="1">Uncharacterized protein</fullName>
    </submittedName>
</protein>
<evidence type="ECO:0000313" key="1">
    <source>
        <dbReference type="EMBL" id="MBX39658.1"/>
    </source>
</evidence>
<name>A0A2P2NB15_RHIMU</name>
<sequence length="27" mass="3067">MRVLSSAWDCPPLELFIPVYAPWGTNC</sequence>
<reference evidence="1" key="1">
    <citation type="submission" date="2018-02" db="EMBL/GenBank/DDBJ databases">
        <title>Rhizophora mucronata_Transcriptome.</title>
        <authorList>
            <person name="Meera S.P."/>
            <person name="Sreeshan A."/>
            <person name="Augustine A."/>
        </authorList>
    </citation>
    <scope>NUCLEOTIDE SEQUENCE</scope>
    <source>
        <tissue evidence="1">Leaf</tissue>
    </source>
</reference>
<organism evidence="1">
    <name type="scientific">Rhizophora mucronata</name>
    <name type="common">Asiatic mangrove</name>
    <dbReference type="NCBI Taxonomy" id="61149"/>
    <lineage>
        <taxon>Eukaryota</taxon>
        <taxon>Viridiplantae</taxon>
        <taxon>Streptophyta</taxon>
        <taxon>Embryophyta</taxon>
        <taxon>Tracheophyta</taxon>
        <taxon>Spermatophyta</taxon>
        <taxon>Magnoliopsida</taxon>
        <taxon>eudicotyledons</taxon>
        <taxon>Gunneridae</taxon>
        <taxon>Pentapetalae</taxon>
        <taxon>rosids</taxon>
        <taxon>fabids</taxon>
        <taxon>Malpighiales</taxon>
        <taxon>Rhizophoraceae</taxon>
        <taxon>Rhizophora</taxon>
    </lineage>
</organism>
<dbReference type="EMBL" id="GGEC01059174">
    <property type="protein sequence ID" value="MBX39658.1"/>
    <property type="molecule type" value="Transcribed_RNA"/>
</dbReference>
<accession>A0A2P2NB15</accession>